<feature type="region of interest" description="Disordered" evidence="1">
    <location>
        <begin position="230"/>
        <end position="279"/>
    </location>
</feature>
<dbReference type="Pfam" id="PF01345">
    <property type="entry name" value="DUF11"/>
    <property type="match status" value="1"/>
</dbReference>
<reference evidence="3" key="1">
    <citation type="journal article" date="2014" name="Int. J. Syst. Evol. Microbiol.">
        <title>Complete genome sequence of Corynebacterium casei LMG S-19264T (=DSM 44701T), isolated from a smear-ripened cheese.</title>
        <authorList>
            <consortium name="US DOE Joint Genome Institute (JGI-PGF)"/>
            <person name="Walter F."/>
            <person name="Albersmeier A."/>
            <person name="Kalinowski J."/>
            <person name="Ruckert C."/>
        </authorList>
    </citation>
    <scope>NUCLEOTIDE SEQUENCE</scope>
    <source>
        <strain evidence="3">JCM 4646</strain>
    </source>
</reference>
<evidence type="ECO:0000313" key="3">
    <source>
        <dbReference type="EMBL" id="GHH59587.1"/>
    </source>
</evidence>
<sequence>MSARTRGQGDLPWYRISRQWPVAVFNRATDGGTTPVPAVVASDLVDSGGPRGERGAGVASLGCALLSGMALLAATAPPVAAAQVEAVPVQAQRADPSQTFVFTGAPQTLTVPATAVVTITADGAGGADNTGTACSVTGAGGTGARVVATLPPSVAPTTFTVNVGGTGGKGCNGTGTPGAGGFNGGAPGGSYPASGFQFEGPGGGGASSISTGGSLLVVAGGGGAAGGTGAGSTGGNGGSGGTTPDATGGTAGTATGPGASPGQGGGGGSTSTSTGGTGGAAGTVPSCAVINAGSGSGFSGTTVGTGGAGGSFDGGCAATAVSAGGGGGGGYFAGGGGGSGAVNNTGTAAGGGGGGGGSSFATPTGTGTSYAPSTLGTANHDGQVTISYTLPSLTITKTHTSFFTQGQDGTYTITVGNAVGAAPTDGTTVTVYDTLPAGLSADSISGTGWICTLNILTCTRSDILPAGSNYPPITLKVDVSCWAHAELTNRATALGGGDTTSHTATDLTQIKRHEHDERCERHDHW</sequence>
<proteinExistence type="predicted"/>
<reference evidence="3" key="2">
    <citation type="submission" date="2020-09" db="EMBL/GenBank/DDBJ databases">
        <authorList>
            <person name="Sun Q."/>
            <person name="Ohkuma M."/>
        </authorList>
    </citation>
    <scope>NUCLEOTIDE SEQUENCE</scope>
    <source>
        <strain evidence="3">JCM 4646</strain>
    </source>
</reference>
<keyword evidence="4" id="KW-1185">Reference proteome</keyword>
<name>A0A919KJE3_9ACTN</name>
<dbReference type="InterPro" id="IPR001434">
    <property type="entry name" value="OmcB-like_DUF11"/>
</dbReference>
<dbReference type="Proteomes" id="UP000617734">
    <property type="component" value="Unassembled WGS sequence"/>
</dbReference>
<comment type="caution">
    <text evidence="3">The sequence shown here is derived from an EMBL/GenBank/DDBJ whole genome shotgun (WGS) entry which is preliminary data.</text>
</comment>
<evidence type="ECO:0000313" key="4">
    <source>
        <dbReference type="Proteomes" id="UP000617734"/>
    </source>
</evidence>
<dbReference type="AlphaFoldDB" id="A0A919KJE3"/>
<protein>
    <recommendedName>
        <fullName evidence="2">DUF11 domain-containing protein</fullName>
    </recommendedName>
</protein>
<gene>
    <name evidence="3" type="ORF">GCM10018781_03060</name>
</gene>
<feature type="compositionally biased region" description="Gly residues" evidence="1">
    <location>
        <begin position="259"/>
        <end position="279"/>
    </location>
</feature>
<feature type="compositionally biased region" description="Low complexity" evidence="1">
    <location>
        <begin position="242"/>
        <end position="258"/>
    </location>
</feature>
<feature type="domain" description="DUF11" evidence="2">
    <location>
        <begin position="393"/>
        <end position="494"/>
    </location>
</feature>
<evidence type="ECO:0000256" key="1">
    <source>
        <dbReference type="SAM" id="MobiDB-lite"/>
    </source>
</evidence>
<accession>A0A919KJE3</accession>
<evidence type="ECO:0000259" key="2">
    <source>
        <dbReference type="Pfam" id="PF01345"/>
    </source>
</evidence>
<dbReference type="EMBL" id="BNBO01000001">
    <property type="protein sequence ID" value="GHH59587.1"/>
    <property type="molecule type" value="Genomic_DNA"/>
</dbReference>
<organism evidence="3 4">
    <name type="scientific">Kitasatospora indigofera</name>
    <dbReference type="NCBI Taxonomy" id="67307"/>
    <lineage>
        <taxon>Bacteria</taxon>
        <taxon>Bacillati</taxon>
        <taxon>Actinomycetota</taxon>
        <taxon>Actinomycetes</taxon>
        <taxon>Kitasatosporales</taxon>
        <taxon>Streptomycetaceae</taxon>
        <taxon>Kitasatospora</taxon>
    </lineage>
</organism>
<feature type="compositionally biased region" description="Gly residues" evidence="1">
    <location>
        <begin position="230"/>
        <end position="241"/>
    </location>
</feature>